<dbReference type="SUPFAM" id="SSF47413">
    <property type="entry name" value="lambda repressor-like DNA-binding domains"/>
    <property type="match status" value="1"/>
</dbReference>
<gene>
    <name evidence="2" type="ORF">E3A20_14160</name>
</gene>
<proteinExistence type="predicted"/>
<dbReference type="Proteomes" id="UP000321083">
    <property type="component" value="Unassembled WGS sequence"/>
</dbReference>
<dbReference type="AlphaFoldDB" id="A0A5C6M8U1"/>
<dbReference type="Gene3D" id="1.10.260.40">
    <property type="entry name" value="lambda repressor-like DNA-binding domains"/>
    <property type="match status" value="1"/>
</dbReference>
<sequence length="102" mass="11525">MATKKWYSIEDLERRNGPMTVGRFIKAFRECDEVSQTAYAKRLGISKANLCDIEKGRKQVSVERAAKFAKVLGVSEAVLVQLAIQDQLRDAKLRFKVEVHAA</sequence>
<evidence type="ECO:0000313" key="2">
    <source>
        <dbReference type="EMBL" id="TWW09454.1"/>
    </source>
</evidence>
<dbReference type="Pfam" id="PF13560">
    <property type="entry name" value="HTH_31"/>
    <property type="match status" value="1"/>
</dbReference>
<dbReference type="EMBL" id="SRHE01000271">
    <property type="protein sequence ID" value="TWW09454.1"/>
    <property type="molecule type" value="Genomic_DNA"/>
</dbReference>
<dbReference type="InterPro" id="IPR010982">
    <property type="entry name" value="Lambda_DNA-bd_dom_sf"/>
</dbReference>
<protein>
    <recommendedName>
        <fullName evidence="1">HTH cro/C1-type domain-containing protein</fullName>
    </recommendedName>
</protein>
<dbReference type="SMART" id="SM00530">
    <property type="entry name" value="HTH_XRE"/>
    <property type="match status" value="1"/>
</dbReference>
<dbReference type="CDD" id="cd00093">
    <property type="entry name" value="HTH_XRE"/>
    <property type="match status" value="1"/>
</dbReference>
<feature type="domain" description="HTH cro/C1-type" evidence="1">
    <location>
        <begin position="25"/>
        <end position="79"/>
    </location>
</feature>
<organism evidence="2 3">
    <name type="scientific">Planctomyces bekefii</name>
    <dbReference type="NCBI Taxonomy" id="1653850"/>
    <lineage>
        <taxon>Bacteria</taxon>
        <taxon>Pseudomonadati</taxon>
        <taxon>Planctomycetota</taxon>
        <taxon>Planctomycetia</taxon>
        <taxon>Planctomycetales</taxon>
        <taxon>Planctomycetaceae</taxon>
        <taxon>Planctomyces</taxon>
    </lineage>
</organism>
<evidence type="ECO:0000259" key="1">
    <source>
        <dbReference type="PROSITE" id="PS50943"/>
    </source>
</evidence>
<name>A0A5C6M8U1_9PLAN</name>
<dbReference type="GO" id="GO:0003677">
    <property type="term" value="F:DNA binding"/>
    <property type="evidence" value="ECO:0007669"/>
    <property type="project" value="InterPro"/>
</dbReference>
<reference evidence="2 3" key="1">
    <citation type="submission" date="2019-08" db="EMBL/GenBank/DDBJ databases">
        <title>100 year-old enigma solved: identification of Planctomyces bekefii, the type genus and species of the phylum Planctomycetes.</title>
        <authorList>
            <person name="Svetlana D.N."/>
            <person name="Overmann J."/>
        </authorList>
    </citation>
    <scope>NUCLEOTIDE SEQUENCE [LARGE SCALE GENOMIC DNA]</scope>
    <source>
        <strain evidence="2">Phe10_nw2017</strain>
    </source>
</reference>
<comment type="caution">
    <text evidence="2">The sequence shown here is derived from an EMBL/GenBank/DDBJ whole genome shotgun (WGS) entry which is preliminary data.</text>
</comment>
<accession>A0A5C6M8U1</accession>
<reference evidence="2 3" key="2">
    <citation type="submission" date="2019-08" db="EMBL/GenBank/DDBJ databases">
        <authorList>
            <person name="Henke P."/>
        </authorList>
    </citation>
    <scope>NUCLEOTIDE SEQUENCE [LARGE SCALE GENOMIC DNA]</scope>
    <source>
        <strain evidence="2">Phe10_nw2017</strain>
    </source>
</reference>
<keyword evidence="3" id="KW-1185">Reference proteome</keyword>
<dbReference type="InterPro" id="IPR001387">
    <property type="entry name" value="Cro/C1-type_HTH"/>
</dbReference>
<evidence type="ECO:0000313" key="3">
    <source>
        <dbReference type="Proteomes" id="UP000321083"/>
    </source>
</evidence>
<dbReference type="PROSITE" id="PS50943">
    <property type="entry name" value="HTH_CROC1"/>
    <property type="match status" value="1"/>
</dbReference>